<reference evidence="8 9" key="1">
    <citation type="submission" date="2019-02" db="EMBL/GenBank/DDBJ databases">
        <title>Prokaryotic population dynamics and viral predation in marine succession experiment using metagenomics: the confinement effect.</title>
        <authorList>
            <person name="Haro-Moreno J.M."/>
            <person name="Rodriguez-Valera F."/>
            <person name="Lopez-Perez M."/>
        </authorList>
    </citation>
    <scope>NUCLEOTIDE SEQUENCE [LARGE SCALE GENOMIC DNA]</scope>
    <source>
        <strain evidence="8">MED-G166</strain>
    </source>
</reference>
<name>A0A520MRM5_9GAMM</name>
<comment type="similarity">
    <text evidence="1">Belongs to the peptidase S49 family.</text>
</comment>
<dbReference type="AlphaFoldDB" id="A0A520MRM5"/>
<keyword evidence="6" id="KW-0812">Transmembrane</keyword>
<dbReference type="PANTHER" id="PTHR33209:SF1">
    <property type="entry name" value="PEPTIDASE S49 DOMAIN-CONTAINING PROTEIN"/>
    <property type="match status" value="1"/>
</dbReference>
<dbReference type="EMBL" id="SHBL01000022">
    <property type="protein sequence ID" value="RZO23859.1"/>
    <property type="molecule type" value="Genomic_DNA"/>
</dbReference>
<feature type="active site" description="Nucleophile" evidence="5">
    <location>
        <position position="429"/>
    </location>
</feature>
<evidence type="ECO:0000313" key="9">
    <source>
        <dbReference type="Proteomes" id="UP000320146"/>
    </source>
</evidence>
<keyword evidence="4" id="KW-0720">Serine protease</keyword>
<evidence type="ECO:0000256" key="5">
    <source>
        <dbReference type="PIRSR" id="PIRSR001217-1"/>
    </source>
</evidence>
<feature type="domain" description="Peptidase S49" evidence="7">
    <location>
        <begin position="161"/>
        <end position="284"/>
    </location>
</feature>
<dbReference type="InterPro" id="IPR047272">
    <property type="entry name" value="S49_SppA_C"/>
</dbReference>
<accession>A0A520MRM5</accession>
<dbReference type="SUPFAM" id="SSF52096">
    <property type="entry name" value="ClpP/crotonase"/>
    <property type="match status" value="2"/>
</dbReference>
<evidence type="ECO:0000256" key="2">
    <source>
        <dbReference type="ARBA" id="ARBA00022670"/>
    </source>
</evidence>
<dbReference type="GO" id="GO:0008236">
    <property type="term" value="F:serine-type peptidase activity"/>
    <property type="evidence" value="ECO:0007669"/>
    <property type="project" value="UniProtKB-KW"/>
</dbReference>
<evidence type="ECO:0000259" key="7">
    <source>
        <dbReference type="Pfam" id="PF01343"/>
    </source>
</evidence>
<dbReference type="Proteomes" id="UP000320146">
    <property type="component" value="Unassembled WGS sequence"/>
</dbReference>
<dbReference type="InterPro" id="IPR029045">
    <property type="entry name" value="ClpP/crotonase-like_dom_sf"/>
</dbReference>
<dbReference type="GO" id="GO:0006465">
    <property type="term" value="P:signal peptide processing"/>
    <property type="evidence" value="ECO:0007669"/>
    <property type="project" value="InterPro"/>
</dbReference>
<gene>
    <name evidence="8" type="primary">sppA</name>
    <name evidence="8" type="ORF">EVA99_03035</name>
</gene>
<evidence type="ECO:0000256" key="4">
    <source>
        <dbReference type="ARBA" id="ARBA00022825"/>
    </source>
</evidence>
<evidence type="ECO:0000313" key="8">
    <source>
        <dbReference type="EMBL" id="RZO23859.1"/>
    </source>
</evidence>
<dbReference type="Gene3D" id="3.90.226.10">
    <property type="entry name" value="2-enoyl-CoA Hydratase, Chain A, domain 1"/>
    <property type="match status" value="3"/>
</dbReference>
<dbReference type="Pfam" id="PF01343">
    <property type="entry name" value="Peptidase_S49"/>
    <property type="match status" value="2"/>
</dbReference>
<dbReference type="InterPro" id="IPR002142">
    <property type="entry name" value="Peptidase_S49"/>
</dbReference>
<protein>
    <submittedName>
        <fullName evidence="8">Signal peptide peptidase SppA</fullName>
    </submittedName>
</protein>
<keyword evidence="6" id="KW-1133">Transmembrane helix</keyword>
<feature type="active site" description="Proton donor/acceptor" evidence="5">
    <location>
        <position position="228"/>
    </location>
</feature>
<dbReference type="PIRSF" id="PIRSF001217">
    <property type="entry name" value="Protease_4_SppA"/>
    <property type="match status" value="1"/>
</dbReference>
<dbReference type="InterPro" id="IPR004634">
    <property type="entry name" value="Pept_S49_pIV"/>
</dbReference>
<proteinExistence type="inferred from homology"/>
<keyword evidence="6" id="KW-0472">Membrane</keyword>
<feature type="transmembrane region" description="Helical" evidence="6">
    <location>
        <begin position="41"/>
        <end position="64"/>
    </location>
</feature>
<dbReference type="InterPro" id="IPR004635">
    <property type="entry name" value="Pept_S49_SppA"/>
</dbReference>
<keyword evidence="3" id="KW-0378">Hydrolase</keyword>
<keyword evidence="2" id="KW-0645">Protease</keyword>
<dbReference type="PANTHER" id="PTHR33209">
    <property type="entry name" value="PROTEASE 4"/>
    <property type="match status" value="1"/>
</dbReference>
<evidence type="ECO:0000256" key="6">
    <source>
        <dbReference type="SAM" id="Phobius"/>
    </source>
</evidence>
<evidence type="ECO:0000256" key="3">
    <source>
        <dbReference type="ARBA" id="ARBA00022801"/>
    </source>
</evidence>
<dbReference type="GO" id="GO:0016020">
    <property type="term" value="C:membrane"/>
    <property type="evidence" value="ECO:0007669"/>
    <property type="project" value="InterPro"/>
</dbReference>
<feature type="domain" description="Peptidase S49" evidence="7">
    <location>
        <begin position="412"/>
        <end position="563"/>
    </location>
</feature>
<organism evidence="8 9">
    <name type="scientific">SAR86 cluster bacterium</name>
    <dbReference type="NCBI Taxonomy" id="2030880"/>
    <lineage>
        <taxon>Bacteria</taxon>
        <taxon>Pseudomonadati</taxon>
        <taxon>Pseudomonadota</taxon>
        <taxon>Gammaproteobacteria</taxon>
        <taxon>SAR86 cluster</taxon>
    </lineage>
</organism>
<dbReference type="NCBIfam" id="TIGR00706">
    <property type="entry name" value="SppA_dom"/>
    <property type="match status" value="1"/>
</dbReference>
<evidence type="ECO:0000256" key="1">
    <source>
        <dbReference type="ARBA" id="ARBA00008683"/>
    </source>
</evidence>
<sequence length="620" mass="69581">MPKAKKTKKTNSFFDKAGNVLKTIWDYISTGRDYFWKGVRFTLATGIFLVVVFNIVFSLISPLWQMEDKVDPTGKVVVFSPRGVVVDQAPTPAQTEWYSEIEGLSFGADSQPIFYPYQDMLDYFEDFKNDDRVSAMIFDTAGLGVSIVYALPIAQKIKEAVDAGKEIIVRTDYMVTTDYLLASGASEISTSTYGIVDIQGFGGARQYLKNFFEKFLITPRIYAAGDFKTGPESYLRDSMSEEAKVNLAFYEPLWAKWKNFVFNNRAVDMQWIADESFKEIIDGTTTQKTAFLDWGLIDVQEEQEDFDKRMIEKFGAAEDDEEELNVVYYRDYLASFDEELPVNSDNEIKVVTVEGTIMEGDVTYGTAGSDGVVAMLKEAHEDEDTKAIVLRVNSPGGSVVASDYMRWEIEKAQEKGIPVVVSMGTLAASGGYWISSLADKIYAEEDTITGSIGVYGTLFSFEKIYDWMGINYDGYSTTKYGAFDFTAMDWPEEFTETFEAGIDAIYVQFTTQTAEDRNLPIETVREIAKGRVYSGEMALEIGLVDEIGTLDDAVDYAASVAELDDFKVEHVIPPAPAPVNPFELPSLINSFLEKESGFNLNSRNMYDNIRVYCLECEAID</sequence>
<comment type="caution">
    <text evidence="8">The sequence shown here is derived from an EMBL/GenBank/DDBJ whole genome shotgun (WGS) entry which is preliminary data.</text>
</comment>
<dbReference type="CDD" id="cd07023">
    <property type="entry name" value="S49_Sppa_N_C"/>
    <property type="match status" value="1"/>
</dbReference>
<dbReference type="NCBIfam" id="TIGR00705">
    <property type="entry name" value="SppA_67K"/>
    <property type="match status" value="1"/>
</dbReference>